<sequence length="109" mass="11480">MVSALGVLAAERPALDGRDTGFPDLTNAVHWLVDDTSWDSQDPATSVGTILRNAAEAEVIRALVAAVVAVSDRQGAEASDAAWFGDSGWHDVRRLAAEALTCLARPADH</sequence>
<evidence type="ECO:0000313" key="2">
    <source>
        <dbReference type="Proteomes" id="UP001144096"/>
    </source>
</evidence>
<keyword evidence="2" id="KW-1185">Reference proteome</keyword>
<proteinExistence type="predicted"/>
<dbReference type="Proteomes" id="UP001144096">
    <property type="component" value="Unassembled WGS sequence"/>
</dbReference>
<dbReference type="AlphaFoldDB" id="A0A9X2NJL7"/>
<comment type="caution">
    <text evidence="1">The sequence shown here is derived from an EMBL/GenBank/DDBJ whole genome shotgun (WGS) entry which is preliminary data.</text>
</comment>
<reference evidence="1" key="1">
    <citation type="submission" date="2022-06" db="EMBL/GenBank/DDBJ databases">
        <title>Amycolatopsis iheyaensis sp. nov., a new species of the genus Amycolatopsis isolated from soil in Iheya island, Japan.</title>
        <authorList>
            <person name="Ngamcharungchit C."/>
            <person name="Kanto H."/>
            <person name="Take A."/>
            <person name="Intra B."/>
            <person name="Matsumoto A."/>
            <person name="Panbangred W."/>
            <person name="Inahashi Y."/>
        </authorList>
    </citation>
    <scope>NUCLEOTIDE SEQUENCE</scope>
    <source>
        <strain evidence="1">OK19-0408</strain>
    </source>
</reference>
<dbReference type="NCBIfam" id="NF047838">
    <property type="entry name" value="SCO4402_fam"/>
    <property type="match status" value="1"/>
</dbReference>
<name>A0A9X2NJL7_9PSEU</name>
<gene>
    <name evidence="1" type="ORF">M8542_38345</name>
</gene>
<accession>A0A9X2NJL7</accession>
<evidence type="ECO:0000313" key="1">
    <source>
        <dbReference type="EMBL" id="MCR6488706.1"/>
    </source>
</evidence>
<protein>
    <submittedName>
        <fullName evidence="1">Uncharacterized protein</fullName>
    </submittedName>
</protein>
<dbReference type="InterPro" id="IPR057705">
    <property type="entry name" value="DUF7945"/>
</dbReference>
<organism evidence="1 2">
    <name type="scientific">Amycolatopsis iheyensis</name>
    <dbReference type="NCBI Taxonomy" id="2945988"/>
    <lineage>
        <taxon>Bacteria</taxon>
        <taxon>Bacillati</taxon>
        <taxon>Actinomycetota</taxon>
        <taxon>Actinomycetes</taxon>
        <taxon>Pseudonocardiales</taxon>
        <taxon>Pseudonocardiaceae</taxon>
        <taxon>Amycolatopsis</taxon>
    </lineage>
</organism>
<dbReference type="EMBL" id="JAMXQV010000027">
    <property type="protein sequence ID" value="MCR6488706.1"/>
    <property type="molecule type" value="Genomic_DNA"/>
</dbReference>
<dbReference type="Pfam" id="PF25656">
    <property type="entry name" value="DUF7945"/>
    <property type="match status" value="1"/>
</dbReference>